<accession>D5EEJ1</accession>
<dbReference type="EMBL" id="CP001997">
    <property type="protein sequence ID" value="ADE56973.1"/>
    <property type="molecule type" value="Genomic_DNA"/>
</dbReference>
<name>D5EEJ1_AMICL</name>
<dbReference type="PANTHER" id="PTHR33392">
    <property type="entry name" value="POLYISOPRENYL-TEICHOIC ACID--PEPTIDOGLYCAN TEICHOIC ACID TRANSFERASE TAGU"/>
    <property type="match status" value="1"/>
</dbReference>
<comment type="similarity">
    <text evidence="1">Belongs to the LytR/CpsA/Psr (LCP) family.</text>
</comment>
<evidence type="ECO:0000256" key="1">
    <source>
        <dbReference type="ARBA" id="ARBA00006068"/>
    </source>
</evidence>
<dbReference type="KEGG" id="aco:Amico_0841"/>
<dbReference type="HOGENOM" id="CLU_016455_5_2_0"/>
<protein>
    <submittedName>
        <fullName evidence="4">Cell envelope-related transcriptional attenuator</fullName>
    </submittedName>
</protein>
<keyword evidence="5" id="KW-1185">Reference proteome</keyword>
<gene>
    <name evidence="4" type="ordered locus">Amico_0841</name>
</gene>
<reference evidence="4 5" key="1">
    <citation type="journal article" date="2010" name="Stand. Genomic Sci.">
        <title>Complete genome sequence of Aminobacterium colombiense type strain (ALA-1).</title>
        <authorList>
            <person name="Chertkov O."/>
            <person name="Sikorski J."/>
            <person name="Brambilla E."/>
            <person name="Lapidus A."/>
            <person name="Copeland A."/>
            <person name="Glavina Del Rio T."/>
            <person name="Nolan M."/>
            <person name="Lucas S."/>
            <person name="Tice H."/>
            <person name="Cheng J.F."/>
            <person name="Han C."/>
            <person name="Detter J.C."/>
            <person name="Bruce D."/>
            <person name="Tapia R."/>
            <person name="Goodwin L."/>
            <person name="Pitluck S."/>
            <person name="Liolios K."/>
            <person name="Ivanova N."/>
            <person name="Mavromatis K."/>
            <person name="Ovchinnikova G."/>
            <person name="Pati A."/>
            <person name="Chen A."/>
            <person name="Palaniappan K."/>
            <person name="Land M."/>
            <person name="Hauser L."/>
            <person name="Chang Y.J."/>
            <person name="Jeffries C.D."/>
            <person name="Spring S."/>
            <person name="Rohde M."/>
            <person name="Goker M."/>
            <person name="Bristow J."/>
            <person name="Eisen J.A."/>
            <person name="Markowitz V."/>
            <person name="Hugenholtz P."/>
            <person name="Kyrpides N.C."/>
            <person name="Klenk H.P."/>
        </authorList>
    </citation>
    <scope>NUCLEOTIDE SEQUENCE [LARGE SCALE GENOMIC DNA]</scope>
    <source>
        <strain evidence="5">DSM 12261 / ALA-1</strain>
    </source>
</reference>
<proteinExistence type="inferred from homology"/>
<dbReference type="Gene3D" id="3.30.70.2390">
    <property type="match status" value="1"/>
</dbReference>
<evidence type="ECO:0000313" key="4">
    <source>
        <dbReference type="EMBL" id="ADE56973.1"/>
    </source>
</evidence>
<dbReference type="RefSeq" id="WP_013048239.1">
    <property type="nucleotide sequence ID" value="NC_014011.1"/>
</dbReference>
<evidence type="ECO:0000259" key="3">
    <source>
        <dbReference type="Pfam" id="PF13399"/>
    </source>
</evidence>
<evidence type="ECO:0000259" key="2">
    <source>
        <dbReference type="Pfam" id="PF03816"/>
    </source>
</evidence>
<dbReference type="NCBIfam" id="TIGR00350">
    <property type="entry name" value="lytR_cpsA_psr"/>
    <property type="match status" value="1"/>
</dbReference>
<evidence type="ECO:0000313" key="5">
    <source>
        <dbReference type="Proteomes" id="UP000002366"/>
    </source>
</evidence>
<organism evidence="4 5">
    <name type="scientific">Aminobacterium colombiense (strain DSM 12261 / ALA-1)</name>
    <dbReference type="NCBI Taxonomy" id="572547"/>
    <lineage>
        <taxon>Bacteria</taxon>
        <taxon>Thermotogati</taxon>
        <taxon>Synergistota</taxon>
        <taxon>Synergistia</taxon>
        <taxon>Synergistales</taxon>
        <taxon>Aminobacteriaceae</taxon>
        <taxon>Aminobacterium</taxon>
    </lineage>
</organism>
<dbReference type="OrthoDB" id="305468at2"/>
<dbReference type="InterPro" id="IPR050922">
    <property type="entry name" value="LytR/CpsA/Psr_CW_biosynth"/>
</dbReference>
<sequence length="424" mass="46924">MKITKIALIATLAVLSIGAGVFFRLQNIVAPQPEHIKESISYDKETGNINVLVVGIDDVEGGHRSDTIGLATIDIDDKIVRFMSLPRDTRVQIPGHGWQKLNHAYAYGGTDLLRQTIINYLGLPINYHVLVNYESFPKIVDMIGGVEINVEKRLYYQDKAGKLFINIPKGLRQMNGKTALEYVRFRNDALGDIGRVQRQQQFIKAVMKKVQSPEMLPKLPDFAKEILNLVNTNMTMTQAVQLTSYLRDINTQNMAFFTLPGKAAYISNVSYWLGDLAAASTLLSGPLPGEESAAEEAATQTAAIQTVEEQNLMELVKKLNMPIAILNGDGQAGLGKTASSYFQKAGIDVAYVGNAKHYDYHYSSIQYPTKKGDEAQQNANILKEICGISNQLVQVNETIAHVTLVLGHDKDTILNRVKNITTKQ</sequence>
<feature type="domain" description="Cell envelope-related transcriptional attenuator" evidence="2">
    <location>
        <begin position="64"/>
        <end position="211"/>
    </location>
</feature>
<dbReference type="InterPro" id="IPR004474">
    <property type="entry name" value="LytR_CpsA_psr"/>
</dbReference>
<dbReference type="InterPro" id="IPR027381">
    <property type="entry name" value="LytR/CpsA/Psr_C"/>
</dbReference>
<dbReference type="Gene3D" id="3.40.630.190">
    <property type="entry name" value="LCP protein"/>
    <property type="match status" value="1"/>
</dbReference>
<dbReference type="AlphaFoldDB" id="D5EEJ1"/>
<feature type="domain" description="LytR/CpsA/Psr regulator C-terminal" evidence="3">
    <location>
        <begin position="321"/>
        <end position="409"/>
    </location>
</feature>
<dbReference type="Pfam" id="PF13399">
    <property type="entry name" value="LytR_C"/>
    <property type="match status" value="1"/>
</dbReference>
<dbReference type="Pfam" id="PF03816">
    <property type="entry name" value="LytR_cpsA_psr"/>
    <property type="match status" value="1"/>
</dbReference>
<dbReference type="Proteomes" id="UP000002366">
    <property type="component" value="Chromosome"/>
</dbReference>
<dbReference type="STRING" id="572547.Amico_0841"/>
<dbReference type="PANTHER" id="PTHR33392:SF6">
    <property type="entry name" value="POLYISOPRENYL-TEICHOIC ACID--PEPTIDOGLYCAN TEICHOIC ACID TRANSFERASE TAGU"/>
    <property type="match status" value="1"/>
</dbReference>
<dbReference type="eggNOG" id="COG1316">
    <property type="taxonomic scope" value="Bacteria"/>
</dbReference>